<dbReference type="AlphaFoldDB" id="A0A316H197"/>
<gene>
    <name evidence="11" type="ORF">LX99_04208</name>
</gene>
<keyword evidence="4" id="KW-0808">Transferase</keyword>
<keyword evidence="5" id="KW-0547">Nucleotide-binding</keyword>
<dbReference type="EC" id="2.7.13.3" evidence="2"/>
<dbReference type="GO" id="GO:0005524">
    <property type="term" value="F:ATP binding"/>
    <property type="evidence" value="ECO:0007669"/>
    <property type="project" value="UniProtKB-KW"/>
</dbReference>
<evidence type="ECO:0000256" key="2">
    <source>
        <dbReference type="ARBA" id="ARBA00012438"/>
    </source>
</evidence>
<evidence type="ECO:0000256" key="5">
    <source>
        <dbReference type="ARBA" id="ARBA00022741"/>
    </source>
</evidence>
<feature type="transmembrane region" description="Helical" evidence="9">
    <location>
        <begin position="6"/>
        <end position="25"/>
    </location>
</feature>
<evidence type="ECO:0000256" key="4">
    <source>
        <dbReference type="ARBA" id="ARBA00022679"/>
    </source>
</evidence>
<dbReference type="InterPro" id="IPR036890">
    <property type="entry name" value="HATPase_C_sf"/>
</dbReference>
<dbReference type="Gene3D" id="3.30.565.10">
    <property type="entry name" value="Histidine kinase-like ATPase, C-terminal domain"/>
    <property type="match status" value="1"/>
</dbReference>
<dbReference type="Pfam" id="PF07730">
    <property type="entry name" value="HisKA_3"/>
    <property type="match status" value="1"/>
</dbReference>
<dbReference type="InterPro" id="IPR011712">
    <property type="entry name" value="Sig_transdc_His_kin_sub3_dim/P"/>
</dbReference>
<protein>
    <recommendedName>
        <fullName evidence="2">histidine kinase</fullName>
        <ecNumber evidence="2">2.7.13.3</ecNumber>
    </recommendedName>
</protein>
<proteinExistence type="predicted"/>
<evidence type="ECO:0000256" key="6">
    <source>
        <dbReference type="ARBA" id="ARBA00022777"/>
    </source>
</evidence>
<dbReference type="GO" id="GO:0016020">
    <property type="term" value="C:membrane"/>
    <property type="evidence" value="ECO:0007669"/>
    <property type="project" value="InterPro"/>
</dbReference>
<reference evidence="11 12" key="1">
    <citation type="submission" date="2018-05" db="EMBL/GenBank/DDBJ databases">
        <title>Genomic Encyclopedia of Archaeal and Bacterial Type Strains, Phase II (KMG-II): from individual species to whole genera.</title>
        <authorList>
            <person name="Goeker M."/>
        </authorList>
    </citation>
    <scope>NUCLEOTIDE SEQUENCE [LARGE SCALE GENOMIC DNA]</scope>
    <source>
        <strain evidence="11 12">DSM 19975</strain>
    </source>
</reference>
<name>A0A316H197_9SPHI</name>
<dbReference type="SUPFAM" id="SSF55874">
    <property type="entry name" value="ATPase domain of HSP90 chaperone/DNA topoisomerase II/histidine kinase"/>
    <property type="match status" value="1"/>
</dbReference>
<dbReference type="Pfam" id="PF02518">
    <property type="entry name" value="HATPase_c"/>
    <property type="match status" value="1"/>
</dbReference>
<dbReference type="PROSITE" id="PS50109">
    <property type="entry name" value="HIS_KIN"/>
    <property type="match status" value="1"/>
</dbReference>
<organism evidence="11 12">
    <name type="scientific">Mucilaginibacter oryzae</name>
    <dbReference type="NCBI Taxonomy" id="468058"/>
    <lineage>
        <taxon>Bacteria</taxon>
        <taxon>Pseudomonadati</taxon>
        <taxon>Bacteroidota</taxon>
        <taxon>Sphingobacteriia</taxon>
        <taxon>Sphingobacteriales</taxon>
        <taxon>Sphingobacteriaceae</taxon>
        <taxon>Mucilaginibacter</taxon>
    </lineage>
</organism>
<dbReference type="GO" id="GO:0046983">
    <property type="term" value="F:protein dimerization activity"/>
    <property type="evidence" value="ECO:0007669"/>
    <property type="project" value="InterPro"/>
</dbReference>
<keyword evidence="3" id="KW-0597">Phosphoprotein</keyword>
<evidence type="ECO:0000313" key="11">
    <source>
        <dbReference type="EMBL" id="PWK73822.1"/>
    </source>
</evidence>
<keyword evidence="9" id="KW-1133">Transmembrane helix</keyword>
<evidence type="ECO:0000256" key="1">
    <source>
        <dbReference type="ARBA" id="ARBA00000085"/>
    </source>
</evidence>
<evidence type="ECO:0000313" key="12">
    <source>
        <dbReference type="Proteomes" id="UP000245678"/>
    </source>
</evidence>
<dbReference type="PANTHER" id="PTHR24421">
    <property type="entry name" value="NITRATE/NITRITE SENSOR PROTEIN NARX-RELATED"/>
    <property type="match status" value="1"/>
</dbReference>
<feature type="domain" description="Histidine kinase" evidence="10">
    <location>
        <begin position="64"/>
        <end position="260"/>
    </location>
</feature>
<keyword evidence="9" id="KW-0812">Transmembrane</keyword>
<dbReference type="GO" id="GO:0000155">
    <property type="term" value="F:phosphorelay sensor kinase activity"/>
    <property type="evidence" value="ECO:0007669"/>
    <property type="project" value="InterPro"/>
</dbReference>
<sequence>MNIVDIIIPFTVALFIISVGVVLLYQNFQKNLIALELEKAELEARQRDELLQNSIMVQEEERKRIAQDLHDDLGAVISIIKMNLMLMRQKQNENVVADDPAGNVQNLINLSETAMASVRNISHQLMPPQLEAFGLLKSIESVVDQINQLGEIEVHFVFKPDWPFVKWPVALSIYRIIMELFNNTLKHALARNVFLEFDCLNGNLIIKFSDDGTGFPDGLDAGGGLGLVSIDARARAMNGRFDYGNGAEKGIAVILTIPFN</sequence>
<evidence type="ECO:0000259" key="10">
    <source>
        <dbReference type="PROSITE" id="PS50109"/>
    </source>
</evidence>
<keyword evidence="7" id="KW-0067">ATP-binding</keyword>
<keyword evidence="9" id="KW-0472">Membrane</keyword>
<comment type="caution">
    <text evidence="11">The sequence shown here is derived from an EMBL/GenBank/DDBJ whole genome shotgun (WGS) entry which is preliminary data.</text>
</comment>
<dbReference type="Gene3D" id="1.20.5.1930">
    <property type="match status" value="1"/>
</dbReference>
<evidence type="ECO:0000256" key="7">
    <source>
        <dbReference type="ARBA" id="ARBA00022840"/>
    </source>
</evidence>
<dbReference type="EMBL" id="QGHA01000010">
    <property type="protein sequence ID" value="PWK73822.1"/>
    <property type="molecule type" value="Genomic_DNA"/>
</dbReference>
<keyword evidence="6 11" id="KW-0418">Kinase</keyword>
<evidence type="ECO:0000256" key="3">
    <source>
        <dbReference type="ARBA" id="ARBA00022553"/>
    </source>
</evidence>
<dbReference type="InterPro" id="IPR050482">
    <property type="entry name" value="Sensor_HK_TwoCompSys"/>
</dbReference>
<dbReference type="InterPro" id="IPR003594">
    <property type="entry name" value="HATPase_dom"/>
</dbReference>
<keyword evidence="8" id="KW-0902">Two-component regulatory system</keyword>
<evidence type="ECO:0000256" key="9">
    <source>
        <dbReference type="SAM" id="Phobius"/>
    </source>
</evidence>
<evidence type="ECO:0000256" key="8">
    <source>
        <dbReference type="ARBA" id="ARBA00023012"/>
    </source>
</evidence>
<keyword evidence="12" id="KW-1185">Reference proteome</keyword>
<dbReference type="PANTHER" id="PTHR24421:SF10">
    <property type="entry name" value="NITRATE_NITRITE SENSOR PROTEIN NARQ"/>
    <property type="match status" value="1"/>
</dbReference>
<dbReference type="RefSeq" id="WP_109609570.1">
    <property type="nucleotide sequence ID" value="NZ_QGHA01000010.1"/>
</dbReference>
<dbReference type="CDD" id="cd16917">
    <property type="entry name" value="HATPase_UhpB-NarQ-NarX-like"/>
    <property type="match status" value="1"/>
</dbReference>
<comment type="catalytic activity">
    <reaction evidence="1">
        <text>ATP + protein L-histidine = ADP + protein N-phospho-L-histidine.</text>
        <dbReference type="EC" id="2.7.13.3"/>
    </reaction>
</comment>
<dbReference type="Proteomes" id="UP000245678">
    <property type="component" value="Unassembled WGS sequence"/>
</dbReference>
<accession>A0A316H197</accession>
<dbReference type="InterPro" id="IPR005467">
    <property type="entry name" value="His_kinase_dom"/>
</dbReference>